<dbReference type="GO" id="GO:0005886">
    <property type="term" value="C:plasma membrane"/>
    <property type="evidence" value="ECO:0007669"/>
    <property type="project" value="UniProtKB-SubCell"/>
</dbReference>
<dbReference type="PANTHER" id="PTHR43099:SF6">
    <property type="entry name" value="UPF0053 PROTEIN RV1842C"/>
    <property type="match status" value="1"/>
</dbReference>
<dbReference type="Proteomes" id="UP000179627">
    <property type="component" value="Unassembled WGS sequence"/>
</dbReference>
<evidence type="ECO:0000256" key="9">
    <source>
        <dbReference type="PROSITE-ProRule" id="PRU00703"/>
    </source>
</evidence>
<evidence type="ECO:0000256" key="2">
    <source>
        <dbReference type="ARBA" id="ARBA00006337"/>
    </source>
</evidence>
<evidence type="ECO:0000313" key="15">
    <source>
        <dbReference type="Proteomes" id="UP000179627"/>
    </source>
</evidence>
<evidence type="ECO:0000259" key="13">
    <source>
        <dbReference type="PROSITE" id="PS51846"/>
    </source>
</evidence>
<proteinExistence type="inferred from homology"/>
<dbReference type="InterPro" id="IPR044751">
    <property type="entry name" value="Ion_transp-like_CBS"/>
</dbReference>
<evidence type="ECO:0000256" key="8">
    <source>
        <dbReference type="ARBA" id="ARBA00023136"/>
    </source>
</evidence>
<dbReference type="EMBL" id="MBLM01000002">
    <property type="protein sequence ID" value="OHV46405.1"/>
    <property type="molecule type" value="Genomic_DNA"/>
</dbReference>
<keyword evidence="5" id="KW-0677">Repeat</keyword>
<keyword evidence="4 10" id="KW-0812">Transmembrane</keyword>
<evidence type="ECO:0000256" key="7">
    <source>
        <dbReference type="ARBA" id="ARBA00023122"/>
    </source>
</evidence>
<organism evidence="14 15">
    <name type="scientific">Parafrankia colletiae</name>
    <dbReference type="NCBI Taxonomy" id="573497"/>
    <lineage>
        <taxon>Bacteria</taxon>
        <taxon>Bacillati</taxon>
        <taxon>Actinomycetota</taxon>
        <taxon>Actinomycetes</taxon>
        <taxon>Frankiales</taxon>
        <taxon>Frankiaceae</taxon>
        <taxon>Parafrankia</taxon>
    </lineage>
</organism>
<dbReference type="Pfam" id="PF03471">
    <property type="entry name" value="CorC_HlyC"/>
    <property type="match status" value="1"/>
</dbReference>
<feature type="domain" description="CBS" evidence="12">
    <location>
        <begin position="221"/>
        <end position="280"/>
    </location>
</feature>
<dbReference type="Pfam" id="PF00571">
    <property type="entry name" value="CBS"/>
    <property type="match status" value="2"/>
</dbReference>
<dbReference type="Gene3D" id="3.30.465.10">
    <property type="match status" value="1"/>
</dbReference>
<dbReference type="InterPro" id="IPR002550">
    <property type="entry name" value="CNNM"/>
</dbReference>
<keyword evidence="6 10" id="KW-1133">Transmembrane helix</keyword>
<dbReference type="SUPFAM" id="SSF54631">
    <property type="entry name" value="CBS-domain pair"/>
    <property type="match status" value="1"/>
</dbReference>
<dbReference type="InterPro" id="IPR016169">
    <property type="entry name" value="FAD-bd_PCMH_sub2"/>
</dbReference>
<dbReference type="CDD" id="cd04590">
    <property type="entry name" value="CBS_pair_CorC_HlyC_assoc"/>
    <property type="match status" value="1"/>
</dbReference>
<evidence type="ECO:0000256" key="11">
    <source>
        <dbReference type="SAM" id="MobiDB-lite"/>
    </source>
</evidence>
<dbReference type="PROSITE" id="PS51371">
    <property type="entry name" value="CBS"/>
    <property type="match status" value="2"/>
</dbReference>
<protein>
    <recommendedName>
        <fullName evidence="16">CBS domain-containing protein</fullName>
    </recommendedName>
</protein>
<evidence type="ECO:0000256" key="4">
    <source>
        <dbReference type="ARBA" id="ARBA00022692"/>
    </source>
</evidence>
<dbReference type="PROSITE" id="PS51846">
    <property type="entry name" value="CNNM"/>
    <property type="match status" value="1"/>
</dbReference>
<dbReference type="InterPro" id="IPR005170">
    <property type="entry name" value="Transptr-assoc_dom"/>
</dbReference>
<dbReference type="InterPro" id="IPR036318">
    <property type="entry name" value="FAD-bd_PCMH-like_sf"/>
</dbReference>
<keyword evidence="15" id="KW-1185">Reference proteome</keyword>
<evidence type="ECO:0008006" key="16">
    <source>
        <dbReference type="Google" id="ProtNLM"/>
    </source>
</evidence>
<feature type="compositionally biased region" description="Low complexity" evidence="11">
    <location>
        <begin position="455"/>
        <end position="509"/>
    </location>
</feature>
<evidence type="ECO:0000313" key="14">
    <source>
        <dbReference type="EMBL" id="OHV46405.1"/>
    </source>
</evidence>
<dbReference type="PANTHER" id="PTHR43099">
    <property type="entry name" value="UPF0053 PROTEIN YRKA"/>
    <property type="match status" value="1"/>
</dbReference>
<evidence type="ECO:0000256" key="5">
    <source>
        <dbReference type="ARBA" id="ARBA00022737"/>
    </source>
</evidence>
<dbReference type="Pfam" id="PF01595">
    <property type="entry name" value="CNNM"/>
    <property type="match status" value="1"/>
</dbReference>
<dbReference type="InterPro" id="IPR051676">
    <property type="entry name" value="UPF0053_domain"/>
</dbReference>
<accession>A0A1S1RLX9</accession>
<keyword evidence="3" id="KW-1003">Cell membrane</keyword>
<dbReference type="AlphaFoldDB" id="A0A1S1RLX9"/>
<evidence type="ECO:0000259" key="12">
    <source>
        <dbReference type="PROSITE" id="PS51371"/>
    </source>
</evidence>
<dbReference type="SMART" id="SM01091">
    <property type="entry name" value="CorC_HlyC"/>
    <property type="match status" value="1"/>
</dbReference>
<evidence type="ECO:0000256" key="6">
    <source>
        <dbReference type="ARBA" id="ARBA00022989"/>
    </source>
</evidence>
<reference evidence="15" key="1">
    <citation type="submission" date="2016-07" db="EMBL/GenBank/DDBJ databases">
        <title>Sequence Frankia sp. strain CcI1.17.</title>
        <authorList>
            <person name="Ghodhbane-Gtari F."/>
            <person name="Swanson E."/>
            <person name="Gueddou A."/>
            <person name="Morris K."/>
            <person name="Hezbri K."/>
            <person name="Ktari A."/>
            <person name="Nouioui I."/>
            <person name="Abebe-Akele F."/>
            <person name="Simpson S."/>
            <person name="Thomas K."/>
            <person name="Gtari M."/>
            <person name="Tisa L.S."/>
            <person name="Hurst S."/>
        </authorList>
    </citation>
    <scope>NUCLEOTIDE SEQUENCE [LARGE SCALE GENOMIC DNA]</scope>
    <source>
        <strain evidence="15">Cc1.17</strain>
    </source>
</reference>
<comment type="caution">
    <text evidence="14">The sequence shown here is derived from an EMBL/GenBank/DDBJ whole genome shotgun (WGS) entry which is preliminary data.</text>
</comment>
<dbReference type="RefSeq" id="WP_071081943.1">
    <property type="nucleotide sequence ID" value="NZ_MBLM01000002.1"/>
</dbReference>
<feature type="domain" description="CBS" evidence="12">
    <location>
        <begin position="286"/>
        <end position="343"/>
    </location>
</feature>
<comment type="similarity">
    <text evidence="2">Belongs to the UPF0053 family.</text>
</comment>
<feature type="region of interest" description="Disordered" evidence="11">
    <location>
        <begin position="429"/>
        <end position="540"/>
    </location>
</feature>
<comment type="subcellular location">
    <subcellularLocation>
        <location evidence="1">Cell membrane</location>
        <topology evidence="1">Multi-pass membrane protein</topology>
    </subcellularLocation>
</comment>
<dbReference type="FunFam" id="3.10.580.10:FF:000002">
    <property type="entry name" value="Magnesium/cobalt efflux protein CorC"/>
    <property type="match status" value="1"/>
</dbReference>
<keyword evidence="7 9" id="KW-0129">CBS domain</keyword>
<name>A0A1S1RLX9_9ACTN</name>
<evidence type="ECO:0000256" key="1">
    <source>
        <dbReference type="ARBA" id="ARBA00004651"/>
    </source>
</evidence>
<sequence length="540" mass="55430">MTEALLLLLSLVLIAACGVFVAAEFAFVTVDRPTVERAAAGGDKAAAGVLSGLRTLSTQLSGAQLGITVTNLAIGFLAEPAIADLIEGPIIGLGASRSVAGGLSVALALVLATGFTMLYGELVPKNLAIAKPLGTARAVQRPQRLFTRVTGPAIRSLNSTANSLLRRVNIEPQEELASARSPQELFSLLGRSAEHGTLPRETATLMQRSLTFGDRVAEDVMTPRMRMQSIDANAPVAEVIRAVRRTGHARFPVIGDGSDDVVGLVHVKHAVSVPEEARDSTAVHSVMVPAATVPSSMALEPLLETLRSGGLQMAIVVDEFGGTDGLVTAEDLIEEIVGDVIDEHDRVSPRALRRRDGSWLLSGLLRPEEASEVTGLPIPGDDAYQTLGGLMSSMLGRIPRVGDTTTVDGIRYEVERMDGRRVDRVRLADGAGAAPGGGALPAQGPDAESAEDVRSAGSTPPGTPPGRADAAATDGARPTADAPAASTAPADDHAPASPASPTAGGAPVADGDDARAAEGAPRPTDGDASAVHAGTRGAGR</sequence>
<gene>
    <name evidence="14" type="ORF">CC117_01865</name>
</gene>
<evidence type="ECO:0000256" key="10">
    <source>
        <dbReference type="PROSITE-ProRule" id="PRU01193"/>
    </source>
</evidence>
<feature type="domain" description="CNNM transmembrane" evidence="13">
    <location>
        <begin position="1"/>
        <end position="202"/>
    </location>
</feature>
<dbReference type="Gene3D" id="3.10.580.10">
    <property type="entry name" value="CBS-domain"/>
    <property type="match status" value="1"/>
</dbReference>
<dbReference type="InterPro" id="IPR046342">
    <property type="entry name" value="CBS_dom_sf"/>
</dbReference>
<evidence type="ECO:0000256" key="3">
    <source>
        <dbReference type="ARBA" id="ARBA00022475"/>
    </source>
</evidence>
<keyword evidence="8 10" id="KW-0472">Membrane</keyword>
<dbReference type="InterPro" id="IPR000644">
    <property type="entry name" value="CBS_dom"/>
</dbReference>
<dbReference type="SMART" id="SM00116">
    <property type="entry name" value="CBS"/>
    <property type="match status" value="2"/>
</dbReference>
<dbReference type="OrthoDB" id="110231at2"/>
<dbReference type="GO" id="GO:0050660">
    <property type="term" value="F:flavin adenine dinucleotide binding"/>
    <property type="evidence" value="ECO:0007669"/>
    <property type="project" value="InterPro"/>
</dbReference>
<dbReference type="SUPFAM" id="SSF56176">
    <property type="entry name" value="FAD-binding/transporter-associated domain-like"/>
    <property type="match status" value="1"/>
</dbReference>